<feature type="transmembrane region" description="Helical" evidence="7">
    <location>
        <begin position="390"/>
        <end position="412"/>
    </location>
</feature>
<dbReference type="SUPFAM" id="SSF103473">
    <property type="entry name" value="MFS general substrate transporter"/>
    <property type="match status" value="1"/>
</dbReference>
<dbReference type="Gene3D" id="1.20.1250.20">
    <property type="entry name" value="MFS general substrate transporter like domains"/>
    <property type="match status" value="1"/>
</dbReference>
<dbReference type="InterPro" id="IPR036259">
    <property type="entry name" value="MFS_trans_sf"/>
</dbReference>
<dbReference type="GO" id="GO:0022857">
    <property type="term" value="F:transmembrane transporter activity"/>
    <property type="evidence" value="ECO:0007669"/>
    <property type="project" value="InterPro"/>
</dbReference>
<protein>
    <submittedName>
        <fullName evidence="10">Transporter svop-1 isoform X1</fullName>
    </submittedName>
</protein>
<evidence type="ECO:0000256" key="2">
    <source>
        <dbReference type="ARBA" id="ARBA00008335"/>
    </source>
</evidence>
<keyword evidence="4 7" id="KW-0812">Transmembrane</keyword>
<reference evidence="10" key="1">
    <citation type="submission" date="2025-08" db="UniProtKB">
        <authorList>
            <consortium name="RefSeq"/>
        </authorList>
    </citation>
    <scope>IDENTIFICATION</scope>
    <source>
        <strain evidence="10">15112-1751.03</strain>
        <tissue evidence="10">Whole Adult</tissue>
    </source>
</reference>
<feature type="transmembrane region" description="Helical" evidence="7">
    <location>
        <begin position="424"/>
        <end position="446"/>
    </location>
</feature>
<dbReference type="GO" id="GO:0016020">
    <property type="term" value="C:membrane"/>
    <property type="evidence" value="ECO:0007669"/>
    <property type="project" value="UniProtKB-SubCell"/>
</dbReference>
<dbReference type="PANTHER" id="PTHR23511:SF37">
    <property type="entry name" value="MAJOR FACILITATOR SUPERFAMILY (MFS) PROFILE DOMAIN-CONTAINING PROTEIN-RELATED"/>
    <property type="match status" value="1"/>
</dbReference>
<keyword evidence="5 7" id="KW-1133">Transmembrane helix</keyword>
<accession>A0A9C6T1X0</accession>
<gene>
    <name evidence="10" type="primary">LOC127565463</name>
</gene>
<evidence type="ECO:0000256" key="5">
    <source>
        <dbReference type="ARBA" id="ARBA00022989"/>
    </source>
</evidence>
<keyword evidence="3" id="KW-0813">Transport</keyword>
<feature type="domain" description="Major facilitator superfamily (MFS) profile" evidence="8">
    <location>
        <begin position="1"/>
        <end position="474"/>
    </location>
</feature>
<name>A0A9C6T1X0_DROAB</name>
<evidence type="ECO:0000256" key="7">
    <source>
        <dbReference type="SAM" id="Phobius"/>
    </source>
</evidence>
<feature type="transmembrane region" description="Helical" evidence="7">
    <location>
        <begin position="452"/>
        <end position="472"/>
    </location>
</feature>
<evidence type="ECO:0000256" key="4">
    <source>
        <dbReference type="ARBA" id="ARBA00022692"/>
    </source>
</evidence>
<dbReference type="OrthoDB" id="10262656at2759"/>
<feature type="transmembrane region" description="Helical" evidence="7">
    <location>
        <begin position="279"/>
        <end position="300"/>
    </location>
</feature>
<feature type="transmembrane region" description="Helical" evidence="7">
    <location>
        <begin position="86"/>
        <end position="105"/>
    </location>
</feature>
<dbReference type="PROSITE" id="PS50850">
    <property type="entry name" value="MFS"/>
    <property type="match status" value="1"/>
</dbReference>
<feature type="transmembrane region" description="Helical" evidence="7">
    <location>
        <begin position="182"/>
        <end position="204"/>
    </location>
</feature>
<feature type="transmembrane region" description="Helical" evidence="7">
    <location>
        <begin position="367"/>
        <end position="384"/>
    </location>
</feature>
<dbReference type="InterPro" id="IPR020846">
    <property type="entry name" value="MFS_dom"/>
</dbReference>
<organism evidence="9 10">
    <name type="scientific">Drosophila albomicans</name>
    <name type="common">Fruit fly</name>
    <dbReference type="NCBI Taxonomy" id="7291"/>
    <lineage>
        <taxon>Eukaryota</taxon>
        <taxon>Metazoa</taxon>
        <taxon>Ecdysozoa</taxon>
        <taxon>Arthropoda</taxon>
        <taxon>Hexapoda</taxon>
        <taxon>Insecta</taxon>
        <taxon>Pterygota</taxon>
        <taxon>Neoptera</taxon>
        <taxon>Endopterygota</taxon>
        <taxon>Diptera</taxon>
        <taxon>Brachycera</taxon>
        <taxon>Muscomorpha</taxon>
        <taxon>Ephydroidea</taxon>
        <taxon>Drosophilidae</taxon>
        <taxon>Drosophila</taxon>
    </lineage>
</organism>
<evidence type="ECO:0000256" key="1">
    <source>
        <dbReference type="ARBA" id="ARBA00004141"/>
    </source>
</evidence>
<dbReference type="RefSeq" id="XP_051859968.1">
    <property type="nucleotide sequence ID" value="XM_052004008.1"/>
</dbReference>
<dbReference type="AlphaFoldDB" id="A0A9C6T1X0"/>
<evidence type="ECO:0000313" key="9">
    <source>
        <dbReference type="Proteomes" id="UP000515160"/>
    </source>
</evidence>
<evidence type="ECO:0000259" key="8">
    <source>
        <dbReference type="PROSITE" id="PS50850"/>
    </source>
</evidence>
<evidence type="ECO:0000256" key="6">
    <source>
        <dbReference type="ARBA" id="ARBA00023136"/>
    </source>
</evidence>
<feature type="transmembrane region" description="Helical" evidence="7">
    <location>
        <begin position="341"/>
        <end position="360"/>
    </location>
</feature>
<sequence length="474" mass="53359">MIADVDTVLDLIGFRWMQFLMLIAHSCHTIYVVSEIMGVPSIVVACEFKLNDTELFLLTSAGFVGMIVSGHYAGYKSDIIGRRASLLFAMSLGLISSFLSLLMPWFYAFLFFRFATGLFVGAVMTNSFTYLVEFTKISLRPIIANFASYPICMAGIVVPFINHLNEPLDSVLWSWDTFHVRRWRLCLFFNYVPGLIGLIIIYLLPESVKFLLSIGDGERAYEALDRLCKRNHGKSLSELDVTGVTQPHIRASIISHRKFFARMWHDTKPLFGESYRKPVILIILIMCGVFFVGNGLNLWFLKINNQLTAEERIMCDHLEDTTHLTEGNVCSDRPVSYLENMMLGAASICCCVFISIMLRLIRRRSVMCINTIIAALAGFSLNFIKHNKVLLAALLIFIAMCTTCISLVASVTADVVPTHLRGKAIALVFMFARFAVIIANCIFGHFAHTWCLITFNLFVLVTVAVVIMILFLPV</sequence>
<dbReference type="PROSITE" id="PS00216">
    <property type="entry name" value="SUGAR_TRANSPORT_1"/>
    <property type="match status" value="1"/>
</dbReference>
<evidence type="ECO:0000256" key="3">
    <source>
        <dbReference type="ARBA" id="ARBA00022448"/>
    </source>
</evidence>
<evidence type="ECO:0000313" key="10">
    <source>
        <dbReference type="RefSeq" id="XP_051859968.1"/>
    </source>
</evidence>
<dbReference type="GeneID" id="127565463"/>
<comment type="subcellular location">
    <subcellularLocation>
        <location evidence="1">Membrane</location>
        <topology evidence="1">Multi-pass membrane protein</topology>
    </subcellularLocation>
</comment>
<dbReference type="InterPro" id="IPR005829">
    <property type="entry name" value="Sugar_transporter_CS"/>
</dbReference>
<feature type="transmembrane region" description="Helical" evidence="7">
    <location>
        <begin position="19"/>
        <end position="43"/>
    </location>
</feature>
<feature type="transmembrane region" description="Helical" evidence="7">
    <location>
        <begin position="55"/>
        <end position="74"/>
    </location>
</feature>
<comment type="similarity">
    <text evidence="2">Belongs to the major facilitator superfamily.</text>
</comment>
<dbReference type="Proteomes" id="UP000515160">
    <property type="component" value="Chromosome 3"/>
</dbReference>
<dbReference type="Pfam" id="PF00083">
    <property type="entry name" value="Sugar_tr"/>
    <property type="match status" value="1"/>
</dbReference>
<keyword evidence="9" id="KW-1185">Reference proteome</keyword>
<feature type="transmembrane region" description="Helical" evidence="7">
    <location>
        <begin position="143"/>
        <end position="162"/>
    </location>
</feature>
<keyword evidence="6 7" id="KW-0472">Membrane</keyword>
<dbReference type="InterPro" id="IPR005828">
    <property type="entry name" value="MFS_sugar_transport-like"/>
</dbReference>
<proteinExistence type="inferred from homology"/>
<dbReference type="PANTHER" id="PTHR23511">
    <property type="entry name" value="SYNAPTIC VESICLE GLYCOPROTEIN 2"/>
    <property type="match status" value="1"/>
</dbReference>
<feature type="transmembrane region" description="Helical" evidence="7">
    <location>
        <begin position="111"/>
        <end position="131"/>
    </location>
</feature>